<feature type="region of interest" description="Disordered" evidence="6">
    <location>
        <begin position="249"/>
        <end position="273"/>
    </location>
</feature>
<evidence type="ECO:0000256" key="5">
    <source>
        <dbReference type="ARBA" id="ARBA00023273"/>
    </source>
</evidence>
<dbReference type="AlphaFoldDB" id="A0A9D3PQN6"/>
<evidence type="ECO:0000256" key="6">
    <source>
        <dbReference type="SAM" id="MobiDB-lite"/>
    </source>
</evidence>
<reference evidence="8" key="1">
    <citation type="submission" date="2021-01" db="EMBL/GenBank/DDBJ databases">
        <authorList>
            <person name="Zahm M."/>
            <person name="Roques C."/>
            <person name="Cabau C."/>
            <person name="Klopp C."/>
            <person name="Donnadieu C."/>
            <person name="Jouanno E."/>
            <person name="Lampietro C."/>
            <person name="Louis A."/>
            <person name="Herpin A."/>
            <person name="Echchiki A."/>
            <person name="Berthelot C."/>
            <person name="Parey E."/>
            <person name="Roest-Crollius H."/>
            <person name="Braasch I."/>
            <person name="Postlethwait J."/>
            <person name="Bobe J."/>
            <person name="Montfort J."/>
            <person name="Bouchez O."/>
            <person name="Begum T."/>
            <person name="Mejri S."/>
            <person name="Adams A."/>
            <person name="Chen W.-J."/>
            <person name="Guiguen Y."/>
        </authorList>
    </citation>
    <scope>NUCLEOTIDE SEQUENCE</scope>
    <source>
        <strain evidence="8">YG-15Mar2019-1</strain>
        <tissue evidence="8">Brain</tissue>
    </source>
</reference>
<dbReference type="FunFam" id="3.10.20.230:FF:000006">
    <property type="entry name" value="Oxygen-regulated protein 1"/>
    <property type="match status" value="1"/>
</dbReference>
<dbReference type="InterPro" id="IPR003533">
    <property type="entry name" value="Doublecortin_dom"/>
</dbReference>
<dbReference type="InterPro" id="IPR036572">
    <property type="entry name" value="Doublecortin_dom_sf"/>
</dbReference>
<dbReference type="SUPFAM" id="SSF89837">
    <property type="entry name" value="Doublecortin (DC)"/>
    <property type="match status" value="2"/>
</dbReference>
<feature type="domain" description="Doublecortin" evidence="7">
    <location>
        <begin position="40"/>
        <end position="122"/>
    </location>
</feature>
<organism evidence="8 9">
    <name type="scientific">Megalops atlanticus</name>
    <name type="common">Tarpon</name>
    <name type="synonym">Clupea gigantea</name>
    <dbReference type="NCBI Taxonomy" id="7932"/>
    <lineage>
        <taxon>Eukaryota</taxon>
        <taxon>Metazoa</taxon>
        <taxon>Chordata</taxon>
        <taxon>Craniata</taxon>
        <taxon>Vertebrata</taxon>
        <taxon>Euteleostomi</taxon>
        <taxon>Actinopterygii</taxon>
        <taxon>Neopterygii</taxon>
        <taxon>Teleostei</taxon>
        <taxon>Elopiformes</taxon>
        <taxon>Megalopidae</taxon>
        <taxon>Megalops</taxon>
    </lineage>
</organism>
<evidence type="ECO:0000256" key="3">
    <source>
        <dbReference type="ARBA" id="ARBA00022490"/>
    </source>
</evidence>
<dbReference type="GO" id="GO:0042461">
    <property type="term" value="P:photoreceptor cell development"/>
    <property type="evidence" value="ECO:0007669"/>
    <property type="project" value="TreeGrafter"/>
</dbReference>
<evidence type="ECO:0000256" key="4">
    <source>
        <dbReference type="ARBA" id="ARBA00022737"/>
    </source>
</evidence>
<evidence type="ECO:0000256" key="1">
    <source>
        <dbReference type="ARBA" id="ARBA00004316"/>
    </source>
</evidence>
<dbReference type="SMART" id="SM00537">
    <property type="entry name" value="DCX"/>
    <property type="match status" value="2"/>
</dbReference>
<keyword evidence="3" id="KW-0963">Cytoplasm</keyword>
<feature type="region of interest" description="Disordered" evidence="6">
    <location>
        <begin position="1"/>
        <end position="35"/>
    </location>
</feature>
<dbReference type="PANTHER" id="PTHR23005">
    <property type="entry name" value="RETINITIS PIGMENTOSA 1 PROTEIN"/>
    <property type="match status" value="1"/>
</dbReference>
<feature type="compositionally biased region" description="Polar residues" evidence="6">
    <location>
        <begin position="258"/>
        <end position="267"/>
    </location>
</feature>
<keyword evidence="5" id="KW-0966">Cell projection</keyword>
<dbReference type="Pfam" id="PF03607">
    <property type="entry name" value="DCX"/>
    <property type="match status" value="2"/>
</dbReference>
<dbReference type="PROSITE" id="PS50309">
    <property type="entry name" value="DC"/>
    <property type="match status" value="2"/>
</dbReference>
<evidence type="ECO:0000313" key="9">
    <source>
        <dbReference type="Proteomes" id="UP001046870"/>
    </source>
</evidence>
<dbReference type="GO" id="GO:0035556">
    <property type="term" value="P:intracellular signal transduction"/>
    <property type="evidence" value="ECO:0007669"/>
    <property type="project" value="InterPro"/>
</dbReference>
<protein>
    <recommendedName>
        <fullName evidence="7">Doublecortin domain-containing protein</fullName>
    </recommendedName>
</protein>
<dbReference type="Proteomes" id="UP001046870">
    <property type="component" value="Chromosome 13"/>
</dbReference>
<sequence>MQAGSLGSSNPHSQPQNETQPQAPQLVKRPSHVTSATPAKKITFFKSGDVQFGGVRMAIHRRSFKSFDALLDDLSQKVPLPFGVRTVTTPRGIHSINCLDQLEDGGCYLCSDRRPVKPINMEAAGKRPAVWHHSQSHNIRRKPFRPEDGPAPHSGHRYHRHPRRIVLVKNNDPAVRRSIILSRRTARSLRVFMDEISELMQCHIRKLYTLDGRRIDSIQSLMQCPSVLVCVGREPFRPLLVESLRKSSDEKLPGLGTRSRSSTNSEGQDSKKNVNFGLETRKSIIHPRWDSSNRQVRKLFRARIRFPV</sequence>
<keyword evidence="4" id="KW-0677">Repeat</keyword>
<evidence type="ECO:0000256" key="2">
    <source>
        <dbReference type="ARBA" id="ARBA00004496"/>
    </source>
</evidence>
<feature type="domain" description="Doublecortin" evidence="7">
    <location>
        <begin position="163"/>
        <end position="242"/>
    </location>
</feature>
<comment type="caution">
    <text evidence="8">The sequence shown here is derived from an EMBL/GenBank/DDBJ whole genome shotgun (WGS) entry which is preliminary data.</text>
</comment>
<feature type="compositionally biased region" description="Basic residues" evidence="6">
    <location>
        <begin position="134"/>
        <end position="143"/>
    </location>
</feature>
<dbReference type="OrthoDB" id="9895813at2759"/>
<gene>
    <name evidence="8" type="ORF">MATL_G00158470</name>
</gene>
<feature type="compositionally biased region" description="Polar residues" evidence="6">
    <location>
        <begin position="1"/>
        <end position="23"/>
    </location>
</feature>
<dbReference type="PANTHER" id="PTHR23005:SF3">
    <property type="entry name" value="RETINITIS PIGMENTOSA 1-LIKE 1 PROTEIN"/>
    <property type="match status" value="1"/>
</dbReference>
<accession>A0A9D3PQN6</accession>
<name>A0A9D3PQN6_MEGAT</name>
<dbReference type="GO" id="GO:0035082">
    <property type="term" value="P:axoneme assembly"/>
    <property type="evidence" value="ECO:0007669"/>
    <property type="project" value="TreeGrafter"/>
</dbReference>
<proteinExistence type="predicted"/>
<dbReference type="GO" id="GO:0005930">
    <property type="term" value="C:axoneme"/>
    <property type="evidence" value="ECO:0007669"/>
    <property type="project" value="TreeGrafter"/>
</dbReference>
<dbReference type="Gene3D" id="3.10.20.230">
    <property type="entry name" value="Doublecortin domain"/>
    <property type="match status" value="2"/>
</dbReference>
<evidence type="ECO:0000313" key="8">
    <source>
        <dbReference type="EMBL" id="KAG7465885.1"/>
    </source>
</evidence>
<comment type="subcellular location">
    <subcellularLocation>
        <location evidence="1">Cell projection</location>
    </subcellularLocation>
    <subcellularLocation>
        <location evidence="2">Cytoplasm</location>
    </subcellularLocation>
</comment>
<dbReference type="EMBL" id="JAFDVH010000013">
    <property type="protein sequence ID" value="KAG7465885.1"/>
    <property type="molecule type" value="Genomic_DNA"/>
</dbReference>
<feature type="region of interest" description="Disordered" evidence="6">
    <location>
        <begin position="127"/>
        <end position="158"/>
    </location>
</feature>
<dbReference type="GO" id="GO:0060041">
    <property type="term" value="P:retina development in camera-type eye"/>
    <property type="evidence" value="ECO:0007669"/>
    <property type="project" value="TreeGrafter"/>
</dbReference>
<evidence type="ECO:0000259" key="7">
    <source>
        <dbReference type="PROSITE" id="PS50309"/>
    </source>
</evidence>
<keyword evidence="9" id="KW-1185">Reference proteome</keyword>